<reference evidence="1 2" key="1">
    <citation type="journal article" date="2012" name="J. Bacteriol.">
        <title>Draft Genome Sequence Determination for Cystic Fibrosis and Chronic Granulomatous Disease Burkholderia multivorans Isolates.</title>
        <authorList>
            <person name="Varga J.J."/>
            <person name="Losada L."/>
            <person name="Zelazny A.M."/>
            <person name="Brinkac L."/>
            <person name="Harkins D."/>
            <person name="Radune D."/>
            <person name="Hostetler J."/>
            <person name="Sampaio E.P."/>
            <person name="Ronning C.M."/>
            <person name="Nierman W.C."/>
            <person name="Greenberg D.E."/>
            <person name="Holland S.M."/>
            <person name="Goldberg J.B."/>
        </authorList>
    </citation>
    <scope>NUCLEOTIDE SEQUENCE [LARGE SCALE GENOMIC DNA]</scope>
    <source>
        <strain evidence="1 2">CGD2</strain>
    </source>
</reference>
<proteinExistence type="predicted"/>
<gene>
    <name evidence="1" type="ORF">BURMUCGD2_5329</name>
</gene>
<dbReference type="EMBL" id="ACFC01000001">
    <property type="protein sequence ID" value="EEE09955.1"/>
    <property type="molecule type" value="Genomic_DNA"/>
</dbReference>
<protein>
    <submittedName>
        <fullName evidence="1">Uncharacterized protein</fullName>
    </submittedName>
</protein>
<dbReference type="Proteomes" id="UP000004535">
    <property type="component" value="Unassembled WGS sequence"/>
</dbReference>
<comment type="caution">
    <text evidence="1">The sequence shown here is derived from an EMBL/GenBank/DDBJ whole genome shotgun (WGS) entry which is preliminary data.</text>
</comment>
<name>B9BJS2_9BURK</name>
<accession>B9BJS2</accession>
<evidence type="ECO:0000313" key="2">
    <source>
        <dbReference type="Proteomes" id="UP000004535"/>
    </source>
</evidence>
<evidence type="ECO:0000313" key="1">
    <source>
        <dbReference type="EMBL" id="EEE09955.1"/>
    </source>
</evidence>
<organism evidence="1 2">
    <name type="scientific">Burkholderia multivorans CGD2</name>
    <dbReference type="NCBI Taxonomy" id="513052"/>
    <lineage>
        <taxon>Bacteria</taxon>
        <taxon>Pseudomonadati</taxon>
        <taxon>Pseudomonadota</taxon>
        <taxon>Betaproteobacteria</taxon>
        <taxon>Burkholderiales</taxon>
        <taxon>Burkholderiaceae</taxon>
        <taxon>Burkholderia</taxon>
        <taxon>Burkholderia cepacia complex</taxon>
    </lineage>
</organism>
<sequence>MFLLRQSIRQYRPLQMAIDLPEIMGNRSISKANGREWAVAAIPDMPF</sequence>
<dbReference type="AlphaFoldDB" id="B9BJS2"/>